<dbReference type="SUPFAM" id="SSF53098">
    <property type="entry name" value="Ribonuclease H-like"/>
    <property type="match status" value="1"/>
</dbReference>
<dbReference type="Pfam" id="PF14291">
    <property type="entry name" value="DUF4371"/>
    <property type="match status" value="1"/>
</dbReference>
<dbReference type="AlphaFoldDB" id="A0A087TIQ9"/>
<dbReference type="InterPro" id="IPR006580">
    <property type="entry name" value="Znf_TTF"/>
</dbReference>
<organism evidence="2 3">
    <name type="scientific">Stegodyphus mimosarum</name>
    <name type="common">African social velvet spider</name>
    <dbReference type="NCBI Taxonomy" id="407821"/>
    <lineage>
        <taxon>Eukaryota</taxon>
        <taxon>Metazoa</taxon>
        <taxon>Ecdysozoa</taxon>
        <taxon>Arthropoda</taxon>
        <taxon>Chelicerata</taxon>
        <taxon>Arachnida</taxon>
        <taxon>Araneae</taxon>
        <taxon>Araneomorphae</taxon>
        <taxon>Entelegynae</taxon>
        <taxon>Eresoidea</taxon>
        <taxon>Eresidae</taxon>
        <taxon>Stegodyphus</taxon>
    </lineage>
</organism>
<dbReference type="STRING" id="407821.A0A087TIQ9"/>
<proteinExistence type="predicted"/>
<dbReference type="EMBL" id="KK115395">
    <property type="protein sequence ID" value="KFM64998.1"/>
    <property type="molecule type" value="Genomic_DNA"/>
</dbReference>
<evidence type="ECO:0000313" key="2">
    <source>
        <dbReference type="EMBL" id="KFM64998.1"/>
    </source>
</evidence>
<sequence>MNFDQATGKAIVPDALRIEIVEKGSIYFQNNVGPFAQKNNRSMTSAWFIKQLGKGKGYMVNRSWLVYSPLKRAAFCFSCLLFPSKDAVSSCSSLETESVGRSSWKKPEKVTAHENSQRHRNSFTTWKEMENGLMKKESLIDIQLQNQIATEKEKWRQILKRMLCCILYLAKQNLALRGHRESITESERNAGNLIELLKLIAEFDPIMKGHVSYVQQNPGSTTYLSPEIQNEFIQILAAAVREKLVCNIQRAKYYGILFDSTPDAANQEQMSETIRYVDIDFQEKTVVIKECFLGLIQTHKKDAASIAGIILQQLEKDKLAFKDCRSQCYDNAPVMSGYKSGVQQRLTAINPKAIFVNCDNHTLNLVGVHAASHEVASVTFFSTIQAIYVYFSRSTLRWKRLKTALGVSLKSESETRWSARVEAVKPVHDQLETLVELFENIAEDHDENADTRSDAIQLLHRILTFEFFVLLRFWNTVLAKIDRVQKRLQDPSMNFHNAARDIQALQEYLLQNRDEICMKSLEDAKELCNACDIQAERRQRKKKKMPGEIADDVGLTAENEMLRLMKSMLDKIHIEMVDRFISLKKVDSNFGFLLDVNGLMATGNESSLKQCCISMENFYDTDLDGLEMYTEIMDCRMLFKTRADVKLSTPEDLLRFIVQYGEDVFPNLRVGLQILLTIGTSIASCERSFSKLKHILSYLRLSMAQERLSALALLSVEQQVAQSINFDELIDKFAAAKGEIYILPSKQPPQKIWFHKGRTLEMVPTVLIVYRTGKINAVKLPKDDGPDFRVIIAFCEGGRLRQENGRFFIVLHVLTITEKRKLSSLLSAHHKTERLK</sequence>
<dbReference type="OMA" id="RWEILAN"/>
<dbReference type="InterPro" id="IPR025398">
    <property type="entry name" value="DUF4371"/>
</dbReference>
<reference evidence="2 3" key="1">
    <citation type="submission" date="2013-11" db="EMBL/GenBank/DDBJ databases">
        <title>Genome sequencing of Stegodyphus mimosarum.</title>
        <authorList>
            <person name="Bechsgaard J."/>
        </authorList>
    </citation>
    <scope>NUCLEOTIDE SEQUENCE [LARGE SCALE GENOMIC DNA]</scope>
</reference>
<gene>
    <name evidence="2" type="ORF">X975_18049</name>
</gene>
<feature type="non-terminal residue" evidence="2">
    <location>
        <position position="836"/>
    </location>
</feature>
<dbReference type="InterPro" id="IPR012337">
    <property type="entry name" value="RNaseH-like_sf"/>
</dbReference>
<evidence type="ECO:0000259" key="1">
    <source>
        <dbReference type="SMART" id="SM00597"/>
    </source>
</evidence>
<dbReference type="SMART" id="SM00597">
    <property type="entry name" value="ZnF_TTF"/>
    <property type="match status" value="1"/>
</dbReference>
<protein>
    <submittedName>
        <fullName evidence="2">Zinc finger MYM-type protein 1</fullName>
    </submittedName>
</protein>
<dbReference type="OrthoDB" id="6759200at2759"/>
<dbReference type="InterPro" id="IPR008906">
    <property type="entry name" value="HATC_C_dom"/>
</dbReference>
<dbReference type="Pfam" id="PF05699">
    <property type="entry name" value="Dimer_Tnp_hAT"/>
    <property type="match status" value="1"/>
</dbReference>
<dbReference type="PANTHER" id="PTHR45749">
    <property type="match status" value="1"/>
</dbReference>
<dbReference type="PANTHER" id="PTHR45749:SF21">
    <property type="entry name" value="DUF4371 DOMAIN-CONTAINING PROTEIN"/>
    <property type="match status" value="1"/>
</dbReference>
<feature type="domain" description="TTF-type" evidence="1">
    <location>
        <begin position="39"/>
        <end position="140"/>
    </location>
</feature>
<accession>A0A087TIQ9</accession>
<keyword evidence="3" id="KW-1185">Reference proteome</keyword>
<dbReference type="Proteomes" id="UP000054359">
    <property type="component" value="Unassembled WGS sequence"/>
</dbReference>
<name>A0A087TIQ9_STEMI</name>
<evidence type="ECO:0000313" key="3">
    <source>
        <dbReference type="Proteomes" id="UP000054359"/>
    </source>
</evidence>
<dbReference type="GO" id="GO:0046983">
    <property type="term" value="F:protein dimerization activity"/>
    <property type="evidence" value="ECO:0007669"/>
    <property type="project" value="InterPro"/>
</dbReference>